<dbReference type="RefSeq" id="WP_187755121.1">
    <property type="nucleotide sequence ID" value="NZ_JABURY010000011.1"/>
</dbReference>
<sequence length="218" mass="25447">MKHLRITAFLTQGFSAAYEWALSIDGIVGYAKKMNELGFDDFVYSQSSNNMKPLDDLPFQKEHFLDMWWYKCSMPIFKIESTQDKHLFRRFNTFEAETMLQNVKKVETTKGAYRNAMISKTFFITKKVDWFVIGDKEEIEKYLKMITHIGGARRAGFGAVSKWEVVEVEENSKPRLYRPLPIEFAERNNVTGLYVNWAIRPPATISVNKFDCVIPRND</sequence>
<dbReference type="Proteomes" id="UP000651208">
    <property type="component" value="Unassembled WGS sequence"/>
</dbReference>
<keyword evidence="2" id="KW-1185">Reference proteome</keyword>
<organism evidence="1 2">
    <name type="scientific">Frischella japonica</name>
    <dbReference type="NCBI Taxonomy" id="2741544"/>
    <lineage>
        <taxon>Bacteria</taxon>
        <taxon>Pseudomonadati</taxon>
        <taxon>Pseudomonadota</taxon>
        <taxon>Gammaproteobacteria</taxon>
        <taxon>Orbales</taxon>
        <taxon>Orbaceae</taxon>
        <taxon>Frischella</taxon>
    </lineage>
</organism>
<proteinExistence type="predicted"/>
<reference evidence="1 2" key="1">
    <citation type="submission" date="2020-06" db="EMBL/GenBank/DDBJ databases">
        <title>Frischella cerana isolated from Apis cerana gut homogenate.</title>
        <authorList>
            <person name="Wolter L.A."/>
            <person name="Suenami S."/>
            <person name="Miyazaki R."/>
        </authorList>
    </citation>
    <scope>NUCLEOTIDE SEQUENCE [LARGE SCALE GENOMIC DNA]</scope>
    <source>
        <strain evidence="1 2">Ac13</strain>
    </source>
</reference>
<protein>
    <submittedName>
        <fullName evidence="1">Uncharacterized protein</fullName>
    </submittedName>
</protein>
<gene>
    <name evidence="1" type="ORF">FcAc13_05040</name>
</gene>
<evidence type="ECO:0000313" key="2">
    <source>
        <dbReference type="Proteomes" id="UP000651208"/>
    </source>
</evidence>
<dbReference type="EMBL" id="JABURY010000011">
    <property type="protein sequence ID" value="MBC9130672.1"/>
    <property type="molecule type" value="Genomic_DNA"/>
</dbReference>
<evidence type="ECO:0000313" key="1">
    <source>
        <dbReference type="EMBL" id="MBC9130672.1"/>
    </source>
</evidence>
<accession>A0ABR7QWR6</accession>
<name>A0ABR7QWR6_9GAMM</name>
<comment type="caution">
    <text evidence="1">The sequence shown here is derived from an EMBL/GenBank/DDBJ whole genome shotgun (WGS) entry which is preliminary data.</text>
</comment>